<dbReference type="FunFam" id="2.60.120.200:FF:000124">
    <property type="entry name" value="Galectin-4"/>
    <property type="match status" value="1"/>
</dbReference>
<keyword evidence="5" id="KW-0238">DNA-binding</keyword>
<proteinExistence type="inferred from homology"/>
<dbReference type="GO" id="GO:0003700">
    <property type="term" value="F:DNA-binding transcription factor activity"/>
    <property type="evidence" value="ECO:0007669"/>
    <property type="project" value="InterPro"/>
</dbReference>
<dbReference type="SMART" id="SM00338">
    <property type="entry name" value="BRLZ"/>
    <property type="match status" value="1"/>
</dbReference>
<comment type="similarity">
    <text evidence="1">Belongs to the bZIP family. Fos subfamily.</text>
</comment>
<dbReference type="AlphaFoldDB" id="A0AAN7SJ65"/>
<keyword evidence="7" id="KW-0804">Transcription</keyword>
<dbReference type="CDD" id="cd14721">
    <property type="entry name" value="bZIP_Fos"/>
    <property type="match status" value="1"/>
</dbReference>
<dbReference type="InterPro" id="IPR046347">
    <property type="entry name" value="bZIP_sf"/>
</dbReference>
<dbReference type="Pfam" id="PF00337">
    <property type="entry name" value="Gal-bind_lectin"/>
    <property type="match status" value="1"/>
</dbReference>
<dbReference type="SMART" id="SM00276">
    <property type="entry name" value="GLECT"/>
    <property type="match status" value="1"/>
</dbReference>
<feature type="compositionally biased region" description="Polar residues" evidence="9">
    <location>
        <begin position="566"/>
        <end position="581"/>
    </location>
</feature>
<keyword evidence="2" id="KW-0430">Lectin</keyword>
<dbReference type="SUPFAM" id="SSF57959">
    <property type="entry name" value="Leucine zipper domain"/>
    <property type="match status" value="1"/>
</dbReference>
<evidence type="ECO:0000256" key="1">
    <source>
        <dbReference type="ARBA" id="ARBA00007619"/>
    </source>
</evidence>
<dbReference type="FunFam" id="1.20.5.170:FF:000006">
    <property type="entry name" value="fos-related antigen 2 isoform X1"/>
    <property type="match status" value="1"/>
</dbReference>
<feature type="compositionally biased region" description="Polar residues" evidence="9">
    <location>
        <begin position="613"/>
        <end position="623"/>
    </location>
</feature>
<evidence type="ECO:0000259" key="11">
    <source>
        <dbReference type="PROSITE" id="PS51304"/>
    </source>
</evidence>
<dbReference type="InterPro" id="IPR000837">
    <property type="entry name" value="AP-1"/>
</dbReference>
<dbReference type="InterPro" id="IPR013320">
    <property type="entry name" value="ConA-like_dom_sf"/>
</dbReference>
<dbReference type="GO" id="GO:0003677">
    <property type="term" value="F:DNA binding"/>
    <property type="evidence" value="ECO:0007669"/>
    <property type="project" value="UniProtKB-KW"/>
</dbReference>
<dbReference type="PROSITE" id="PS00036">
    <property type="entry name" value="BZIP_BASIC"/>
    <property type="match status" value="1"/>
</dbReference>
<dbReference type="PANTHER" id="PTHR11346">
    <property type="entry name" value="GALECTIN"/>
    <property type="match status" value="1"/>
</dbReference>
<dbReference type="GO" id="GO:0006357">
    <property type="term" value="P:regulation of transcription by RNA polymerase II"/>
    <property type="evidence" value="ECO:0007669"/>
    <property type="project" value="InterPro"/>
</dbReference>
<feature type="compositionally biased region" description="Pro residues" evidence="9">
    <location>
        <begin position="493"/>
        <end position="514"/>
    </location>
</feature>
<protein>
    <recommendedName>
        <fullName evidence="14">BZIP domain-containing protein</fullName>
    </recommendedName>
</protein>
<evidence type="ECO:0000256" key="6">
    <source>
        <dbReference type="ARBA" id="ARBA00023159"/>
    </source>
</evidence>
<dbReference type="Proteomes" id="UP001353858">
    <property type="component" value="Unassembled WGS sequence"/>
</dbReference>
<dbReference type="SUPFAM" id="SSF49899">
    <property type="entry name" value="Concanavalin A-like lectins/glucanases"/>
    <property type="match status" value="1"/>
</dbReference>
<dbReference type="InterPro" id="IPR001079">
    <property type="entry name" value="Galectin_CRD"/>
</dbReference>
<dbReference type="PROSITE" id="PS51304">
    <property type="entry name" value="GALECTIN"/>
    <property type="match status" value="1"/>
</dbReference>
<dbReference type="PANTHER" id="PTHR11346:SF176">
    <property type="entry name" value="32 KDA BETA-GALACTOSIDE-BINDING LECTIN LEC-3"/>
    <property type="match status" value="1"/>
</dbReference>
<dbReference type="Gene3D" id="1.20.5.170">
    <property type="match status" value="1"/>
</dbReference>
<dbReference type="InterPro" id="IPR004827">
    <property type="entry name" value="bZIP"/>
</dbReference>
<evidence type="ECO:0008006" key="14">
    <source>
        <dbReference type="Google" id="ProtNLM"/>
    </source>
</evidence>
<name>A0AAN7SJ65_9COLE</name>
<dbReference type="SMART" id="SM00908">
    <property type="entry name" value="Gal-bind_lectin"/>
    <property type="match status" value="1"/>
</dbReference>
<dbReference type="Gene3D" id="2.60.120.200">
    <property type="match status" value="1"/>
</dbReference>
<dbReference type="GO" id="GO:0005634">
    <property type="term" value="C:nucleus"/>
    <property type="evidence" value="ECO:0007669"/>
    <property type="project" value="UniProtKB-ARBA"/>
</dbReference>
<keyword evidence="13" id="KW-1185">Reference proteome</keyword>
<keyword evidence="3" id="KW-0677">Repeat</keyword>
<keyword evidence="4" id="KW-0805">Transcription regulation</keyword>
<keyword evidence="6" id="KW-0010">Activator</keyword>
<evidence type="ECO:0000256" key="8">
    <source>
        <dbReference type="ARBA" id="ARBA00044005"/>
    </source>
</evidence>
<evidence type="ECO:0000256" key="9">
    <source>
        <dbReference type="SAM" id="MobiDB-lite"/>
    </source>
</evidence>
<feature type="region of interest" description="Disordered" evidence="9">
    <location>
        <begin position="228"/>
        <end position="249"/>
    </location>
</feature>
<feature type="region of interest" description="Disordered" evidence="9">
    <location>
        <begin position="116"/>
        <end position="163"/>
    </location>
</feature>
<dbReference type="GO" id="GO:0016936">
    <property type="term" value="F:galactoside binding"/>
    <property type="evidence" value="ECO:0007669"/>
    <property type="project" value="TreeGrafter"/>
</dbReference>
<dbReference type="InterPro" id="IPR004826">
    <property type="entry name" value="bZIP_Maf"/>
</dbReference>
<feature type="region of interest" description="Disordered" evidence="9">
    <location>
        <begin position="484"/>
        <end position="538"/>
    </location>
</feature>
<feature type="compositionally biased region" description="Polar residues" evidence="9">
    <location>
        <begin position="228"/>
        <end position="239"/>
    </location>
</feature>
<organism evidence="12 13">
    <name type="scientific">Aquatica leii</name>
    <dbReference type="NCBI Taxonomy" id="1421715"/>
    <lineage>
        <taxon>Eukaryota</taxon>
        <taxon>Metazoa</taxon>
        <taxon>Ecdysozoa</taxon>
        <taxon>Arthropoda</taxon>
        <taxon>Hexapoda</taxon>
        <taxon>Insecta</taxon>
        <taxon>Pterygota</taxon>
        <taxon>Neoptera</taxon>
        <taxon>Endopterygota</taxon>
        <taxon>Coleoptera</taxon>
        <taxon>Polyphaga</taxon>
        <taxon>Elateriformia</taxon>
        <taxon>Elateroidea</taxon>
        <taxon>Lampyridae</taxon>
        <taxon>Luciolinae</taxon>
        <taxon>Aquatica</taxon>
    </lineage>
</organism>
<sequence>MSQLVPYLNFGLEDSQDSEFLYNYDSIDNAKMFITLEGLNSGVPTRTTPTLTPTTLRNIEQTFIELQSKPESHENEAGFVPPLVHSIGNNQYIPASEVDIYSKNTICWNSNPPSSADYIDSDSRPTPPVTPKSGITGEHTRRNMGGRKPVKDLNLSPEEEERRRIRRERNKMAAARCRKRRVDHTNALLNETDGLEQKKQQLQNELHELQTMKEDLEFLLDSHRSTQSCRLSNGHQNDNPPSPPDIKPYNILPEFNRDTASDRVKTEILDVCITDVDNDLFPLPAKKIMLSSTAPLAKPNRPSSLNVFTTKSNVSELAVDLSRNQGWVVSTGFTMVHTIEEPSVPYVGPIKGGFEPGGLIRIQGKVPEDGDRFNINLRCGSPPSDIALHISVRLLQDYIARNSYEDEDWGDEESTGNLPIGLGQHFEILILCDPGSYKIAVNGNHFCEFQHRMPFKKVSHIEINGTVALGLIAFESAAPAVRPPPQHMAGDPDMPPGYVPPPPDNFGYGPPPSQGPFGGGPGHYPHNQRGQGEESGFESFLGTAGSAIATAMVSGLAENLLGGLSGQSQRHQSTLQPQNPAYHQDHHQGSGSFVEDLLGSLTGGGGQSHQRHQPPQYSQNPMNGQGGQQQQGGSTIVSDILGSFASELLRPPRKSQMPIPPSKNLKHPNQLFGGSGTVPFAPPHPSNMYGSPQIHSNLPNIPPLPMQMPTLPSHLQQAPRCFMAAKSVCGVLIAVL</sequence>
<evidence type="ECO:0000313" key="12">
    <source>
        <dbReference type="EMBL" id="KAK4884237.1"/>
    </source>
</evidence>
<feature type="domain" description="BZIP" evidence="10">
    <location>
        <begin position="160"/>
        <end position="223"/>
    </location>
</feature>
<evidence type="ECO:0000259" key="10">
    <source>
        <dbReference type="PROSITE" id="PS50217"/>
    </source>
</evidence>
<evidence type="ECO:0000256" key="3">
    <source>
        <dbReference type="ARBA" id="ARBA00022737"/>
    </source>
</evidence>
<gene>
    <name evidence="12" type="ORF">RN001_000508</name>
</gene>
<comment type="subunit">
    <text evidence="8">Homodimer. Heterodimer with Jra. The kay-Jra heterodimer binds more stably to the AP-1 site than either of the two proteins alone.</text>
</comment>
<dbReference type="Pfam" id="PF03131">
    <property type="entry name" value="bZIP_Maf"/>
    <property type="match status" value="1"/>
</dbReference>
<dbReference type="PRINTS" id="PR00042">
    <property type="entry name" value="LEUZIPPRFOS"/>
</dbReference>
<feature type="region of interest" description="Disordered" evidence="9">
    <location>
        <begin position="564"/>
        <end position="633"/>
    </location>
</feature>
<evidence type="ECO:0000256" key="7">
    <source>
        <dbReference type="ARBA" id="ARBA00023163"/>
    </source>
</evidence>
<dbReference type="InterPro" id="IPR044156">
    <property type="entry name" value="Galectin-like"/>
</dbReference>
<dbReference type="CDD" id="cd00070">
    <property type="entry name" value="GLECT"/>
    <property type="match status" value="1"/>
</dbReference>
<feature type="domain" description="Galectin" evidence="11">
    <location>
        <begin position="346"/>
        <end position="475"/>
    </location>
</feature>
<evidence type="ECO:0000256" key="2">
    <source>
        <dbReference type="ARBA" id="ARBA00022734"/>
    </source>
</evidence>
<evidence type="ECO:0000313" key="13">
    <source>
        <dbReference type="Proteomes" id="UP001353858"/>
    </source>
</evidence>
<dbReference type="GO" id="GO:0030246">
    <property type="term" value="F:carbohydrate binding"/>
    <property type="evidence" value="ECO:0007669"/>
    <property type="project" value="UniProtKB-KW"/>
</dbReference>
<accession>A0AAN7SJ65</accession>
<dbReference type="EMBL" id="JARPUR010000001">
    <property type="protein sequence ID" value="KAK4884237.1"/>
    <property type="molecule type" value="Genomic_DNA"/>
</dbReference>
<comment type="caution">
    <text evidence="12">The sequence shown here is derived from an EMBL/GenBank/DDBJ whole genome shotgun (WGS) entry which is preliminary data.</text>
</comment>
<reference evidence="13" key="1">
    <citation type="submission" date="2023-01" db="EMBL/GenBank/DDBJ databases">
        <title>Key to firefly adult light organ development and bioluminescence: homeobox transcription factors regulate luciferase expression and transportation to peroxisome.</title>
        <authorList>
            <person name="Fu X."/>
        </authorList>
    </citation>
    <scope>NUCLEOTIDE SEQUENCE [LARGE SCALE GENOMIC DNA]</scope>
</reference>
<evidence type="ECO:0000256" key="4">
    <source>
        <dbReference type="ARBA" id="ARBA00023015"/>
    </source>
</evidence>
<dbReference type="PROSITE" id="PS50217">
    <property type="entry name" value="BZIP"/>
    <property type="match status" value="1"/>
</dbReference>
<evidence type="ECO:0000256" key="5">
    <source>
        <dbReference type="ARBA" id="ARBA00023125"/>
    </source>
</evidence>